<dbReference type="EMBL" id="BGZK01001176">
    <property type="protein sequence ID" value="GBP73511.1"/>
    <property type="molecule type" value="Genomic_DNA"/>
</dbReference>
<organism evidence="1 2">
    <name type="scientific">Eumeta variegata</name>
    <name type="common">Bagworm moth</name>
    <name type="synonym">Eumeta japonica</name>
    <dbReference type="NCBI Taxonomy" id="151549"/>
    <lineage>
        <taxon>Eukaryota</taxon>
        <taxon>Metazoa</taxon>
        <taxon>Ecdysozoa</taxon>
        <taxon>Arthropoda</taxon>
        <taxon>Hexapoda</taxon>
        <taxon>Insecta</taxon>
        <taxon>Pterygota</taxon>
        <taxon>Neoptera</taxon>
        <taxon>Endopterygota</taxon>
        <taxon>Lepidoptera</taxon>
        <taxon>Glossata</taxon>
        <taxon>Ditrysia</taxon>
        <taxon>Tineoidea</taxon>
        <taxon>Psychidae</taxon>
        <taxon>Oiketicinae</taxon>
        <taxon>Eumeta</taxon>
    </lineage>
</organism>
<name>A0A4C1YB19_EUMVA</name>
<evidence type="ECO:0000313" key="2">
    <source>
        <dbReference type="Proteomes" id="UP000299102"/>
    </source>
</evidence>
<dbReference type="AlphaFoldDB" id="A0A4C1YB19"/>
<reference evidence="1 2" key="1">
    <citation type="journal article" date="2019" name="Commun. Biol.">
        <title>The bagworm genome reveals a unique fibroin gene that provides high tensile strength.</title>
        <authorList>
            <person name="Kono N."/>
            <person name="Nakamura H."/>
            <person name="Ohtoshi R."/>
            <person name="Tomita M."/>
            <person name="Numata K."/>
            <person name="Arakawa K."/>
        </authorList>
    </citation>
    <scope>NUCLEOTIDE SEQUENCE [LARGE SCALE GENOMIC DNA]</scope>
</reference>
<accession>A0A4C1YB19</accession>
<sequence>MFVICFCTITLIVNIGDFFTGRFRYGTTFTFPQCNGPRGSFAFHPKTHKLQKIICRRTARHLYCPPSELWRPQTYHLGNFTVNGSLKLVTECGAMSDAPYFTCMRQLK</sequence>
<comment type="caution">
    <text evidence="1">The sequence shown here is derived from an EMBL/GenBank/DDBJ whole genome shotgun (WGS) entry which is preliminary data.</text>
</comment>
<evidence type="ECO:0000313" key="1">
    <source>
        <dbReference type="EMBL" id="GBP73511.1"/>
    </source>
</evidence>
<proteinExistence type="predicted"/>
<dbReference type="Proteomes" id="UP000299102">
    <property type="component" value="Unassembled WGS sequence"/>
</dbReference>
<keyword evidence="2" id="KW-1185">Reference proteome</keyword>
<gene>
    <name evidence="1" type="ORF">EVAR_57406_1</name>
</gene>
<protein>
    <submittedName>
        <fullName evidence="1">Uncharacterized protein</fullName>
    </submittedName>
</protein>